<sequence length="47" mass="5584">MLKNDMWKIFEATGKIDAYLYCKIDSENKEKIENKTFKSKLESDLHS</sequence>
<dbReference type="RefSeq" id="WP_160197472.1">
    <property type="nucleotide sequence ID" value="NZ_QXXA01000009.1"/>
</dbReference>
<protein>
    <submittedName>
        <fullName evidence="1">YqzL family protein</fullName>
    </submittedName>
</protein>
<dbReference type="Proteomes" id="UP000467132">
    <property type="component" value="Unassembled WGS sequence"/>
</dbReference>
<dbReference type="OrthoDB" id="1956766at2"/>
<evidence type="ECO:0000313" key="1">
    <source>
        <dbReference type="EMBL" id="NBI07007.1"/>
    </source>
</evidence>
<evidence type="ECO:0000313" key="2">
    <source>
        <dbReference type="Proteomes" id="UP000467132"/>
    </source>
</evidence>
<name>A0A845QVQ6_9CLOT</name>
<accession>A0A845QVQ6</accession>
<reference evidence="1 2" key="1">
    <citation type="submission" date="2018-08" db="EMBL/GenBank/DDBJ databases">
        <title>Murine metabolic-syndrome-specific gut microbial biobank.</title>
        <authorList>
            <person name="Liu C."/>
        </authorList>
    </citation>
    <scope>NUCLEOTIDE SEQUENCE [LARGE SCALE GENOMIC DNA]</scope>
    <source>
        <strain evidence="1 2">583</strain>
    </source>
</reference>
<comment type="caution">
    <text evidence="1">The sequence shown here is derived from an EMBL/GenBank/DDBJ whole genome shotgun (WGS) entry which is preliminary data.</text>
</comment>
<dbReference type="AlphaFoldDB" id="A0A845QVQ6"/>
<dbReference type="EMBL" id="QXXA01000009">
    <property type="protein sequence ID" value="NBI07007.1"/>
    <property type="molecule type" value="Genomic_DNA"/>
</dbReference>
<organism evidence="1 2">
    <name type="scientific">Senegalia massiliensis</name>
    <dbReference type="NCBI Taxonomy" id="1720316"/>
    <lineage>
        <taxon>Bacteria</taxon>
        <taxon>Bacillati</taxon>
        <taxon>Bacillota</taxon>
        <taxon>Clostridia</taxon>
        <taxon>Eubacteriales</taxon>
        <taxon>Clostridiaceae</taxon>
        <taxon>Senegalia</taxon>
    </lineage>
</organism>
<keyword evidence="2" id="KW-1185">Reference proteome</keyword>
<proteinExistence type="predicted"/>
<gene>
    <name evidence="1" type="ORF">D3Z33_09095</name>
</gene>